<gene>
    <name evidence="9" type="ORF">PCC79_09615</name>
</gene>
<proteinExistence type="inferred from homology"/>
<name>A0ABZ3C2R4_9ACTN</name>
<evidence type="ECO:0000256" key="4">
    <source>
        <dbReference type="ARBA" id="ARBA00022692"/>
    </source>
</evidence>
<evidence type="ECO:0000313" key="10">
    <source>
        <dbReference type="Proteomes" id="UP001434337"/>
    </source>
</evidence>
<dbReference type="RefSeq" id="WP_232547731.1">
    <property type="nucleotide sequence ID" value="NZ_CP115965.1"/>
</dbReference>
<evidence type="ECO:0000256" key="1">
    <source>
        <dbReference type="ARBA" id="ARBA00004651"/>
    </source>
</evidence>
<dbReference type="Pfam" id="PF09594">
    <property type="entry name" value="GT87"/>
    <property type="match status" value="1"/>
</dbReference>
<evidence type="ECO:0000256" key="3">
    <source>
        <dbReference type="ARBA" id="ARBA00022679"/>
    </source>
</evidence>
<accession>A0ABZ3C2R4</accession>
<feature type="transmembrane region" description="Helical" evidence="8">
    <location>
        <begin position="200"/>
        <end position="219"/>
    </location>
</feature>
<feature type="transmembrane region" description="Helical" evidence="8">
    <location>
        <begin position="261"/>
        <end position="281"/>
    </location>
</feature>
<evidence type="ECO:0000256" key="5">
    <source>
        <dbReference type="ARBA" id="ARBA00022989"/>
    </source>
</evidence>
<feature type="transmembrane region" description="Helical" evidence="8">
    <location>
        <begin position="78"/>
        <end position="106"/>
    </location>
</feature>
<feature type="transmembrane region" description="Helical" evidence="8">
    <location>
        <begin position="364"/>
        <end position="387"/>
    </location>
</feature>
<evidence type="ECO:0000256" key="6">
    <source>
        <dbReference type="ARBA" id="ARBA00023136"/>
    </source>
</evidence>
<keyword evidence="10" id="KW-1185">Reference proteome</keyword>
<keyword evidence="6 8" id="KW-0472">Membrane</keyword>
<feature type="transmembrane region" description="Helical" evidence="8">
    <location>
        <begin position="12"/>
        <end position="36"/>
    </location>
</feature>
<organism evidence="9 10">
    <name type="scientific">Propioniciclava soli</name>
    <dbReference type="NCBI Taxonomy" id="2775081"/>
    <lineage>
        <taxon>Bacteria</taxon>
        <taxon>Bacillati</taxon>
        <taxon>Actinomycetota</taxon>
        <taxon>Actinomycetes</taxon>
        <taxon>Propionibacteriales</taxon>
        <taxon>Propionibacteriaceae</taxon>
        <taxon>Propioniciclava</taxon>
    </lineage>
</organism>
<dbReference type="Proteomes" id="UP001434337">
    <property type="component" value="Chromosome"/>
</dbReference>
<evidence type="ECO:0000256" key="7">
    <source>
        <dbReference type="ARBA" id="ARBA00024033"/>
    </source>
</evidence>
<comment type="similarity">
    <text evidence="7">Belongs to the glycosyltransferase 87 family.</text>
</comment>
<evidence type="ECO:0000256" key="8">
    <source>
        <dbReference type="SAM" id="Phobius"/>
    </source>
</evidence>
<keyword evidence="3" id="KW-0808">Transferase</keyword>
<dbReference type="InterPro" id="IPR018584">
    <property type="entry name" value="GT87"/>
</dbReference>
<reference evidence="9 10" key="1">
    <citation type="journal article" date="2023" name="Environ Microbiome">
        <title>A coral-associated actinobacterium mitigates coral bleaching under heat stress.</title>
        <authorList>
            <person name="Li J."/>
            <person name="Zou Y."/>
            <person name="Li Q."/>
            <person name="Zhang J."/>
            <person name="Bourne D.G."/>
            <person name="Lyu Y."/>
            <person name="Liu C."/>
            <person name="Zhang S."/>
        </authorList>
    </citation>
    <scope>NUCLEOTIDE SEQUENCE [LARGE SCALE GENOMIC DNA]</scope>
    <source>
        <strain evidence="9 10">SCSIO 13291</strain>
    </source>
</reference>
<protein>
    <submittedName>
        <fullName evidence="9">Glycosyltransferase 87 family protein</fullName>
    </submittedName>
</protein>
<evidence type="ECO:0000313" key="9">
    <source>
        <dbReference type="EMBL" id="WZW97178.1"/>
    </source>
</evidence>
<dbReference type="EMBL" id="CP115965">
    <property type="protein sequence ID" value="WZW97178.1"/>
    <property type="molecule type" value="Genomic_DNA"/>
</dbReference>
<comment type="subcellular location">
    <subcellularLocation>
        <location evidence="1">Cell membrane</location>
        <topology evidence="1">Multi-pass membrane protein</topology>
    </subcellularLocation>
</comment>
<evidence type="ECO:0000256" key="2">
    <source>
        <dbReference type="ARBA" id="ARBA00022475"/>
    </source>
</evidence>
<feature type="transmembrane region" description="Helical" evidence="8">
    <location>
        <begin position="113"/>
        <end position="131"/>
    </location>
</feature>
<sequence length="418" mass="43483">MSGEAGLTRRAWGAAVILLLPPLVAGLWVGATTIAGGSAFPWAPGMIDLDVYRRAGEGVLAGTDIYDAEGLPWIYPPFAAFFAVPLTLLPLAAAQVVWITLTVVLLMAILYRMGLSGWPLSLATTAAVLLAEPVGETLGFGQLGGLLVAAAVLDVMPGPRVFRRRLLPEGFWVGVATAVKLTPATVAAYQFFAGRRRPGLVAFATFVGATALGVALMPAGSLHYWGGLLAGDSGINSGILFKTNQSVMGVWARLFGELSRGGLVVSAVVAVLGIAIAVLLHKASEERLGILVAGLTSLLASPISWSHHYVWIVPLAALLLTDAGLNAGLRVFGLGYALWVCNAPFHRLPGGDGAELAYSVGEQVVVNLGVVLGLVFIGWCGVLAVRARRGDSTALRRPVLASGRAHERGAPQIGPGRP</sequence>
<keyword evidence="4 8" id="KW-0812">Transmembrane</keyword>
<keyword evidence="5 8" id="KW-1133">Transmembrane helix</keyword>
<keyword evidence="2" id="KW-1003">Cell membrane</keyword>
<feature type="transmembrane region" description="Helical" evidence="8">
    <location>
        <begin position="288"/>
        <end position="305"/>
    </location>
</feature>